<dbReference type="GO" id="GO:0030154">
    <property type="term" value="P:cell differentiation"/>
    <property type="evidence" value="ECO:0007669"/>
    <property type="project" value="UniProtKB-ARBA"/>
</dbReference>
<feature type="domain" description="Fibronectin type-III" evidence="13">
    <location>
        <begin position="62"/>
        <end position="157"/>
    </location>
</feature>
<dbReference type="InterPro" id="IPR017441">
    <property type="entry name" value="Protein_kinase_ATP_BS"/>
</dbReference>
<dbReference type="Gene3D" id="2.60.40.10">
    <property type="entry name" value="Immunoglobulins"/>
    <property type="match status" value="12"/>
</dbReference>
<dbReference type="InterPro" id="IPR000719">
    <property type="entry name" value="Prot_kinase_dom"/>
</dbReference>
<sequence length="2058" mass="228963">MCADAGTYTIEARNEFGSAHVFTTVRVRERVCPWDLRGTEELLDELERKRTRKPLRHVPGRLPEAPRVTEVGKSWVSLSWLKPDRNGGAPVTAYKVEACAADVEDKTWKEVGLSPVSQYEAFNLEPDRDYLFRITARNKYGWGEPVTTVSPVRLGHRSRLPEFVRILPGHLRLLKGWTLKLQCQVKGNPPPVVAWFRDGMPLSKHDGDRFHFEHDDGIYSLMVRDVQVSDHGKYMCQAQNDGGRVTTHSVVSVVQDPTLLDHVNVRDPIYSRILRTVDEEASAPKFSLRLRDRRVQVSHPVRLTCQVHSNPESLVQWLRDGQLLRESEHIVCTREGNFATLEIPVATYNDVGVYTARACNKHGATACHARLTVDSGLHEHKCPRFSSAFTDANLPEGGTLVLEATIDAYPAAGVCWCKDGKRLRCSRRHRMRLEKDGFLSLSITPLLPQDAGVYTATVSNCMGRTSQCFRLTVTSPEMDSSSDYLPLNGEAKAPEFLVKPRSSEVFEGDTVVIHCEVIGNPKPVVFWHRDFLNPDYYLNAEHFIRVGTGPTYHLKVPCTTFDDTGTYSVIARNPLGEARAVISLQVYARGQGKEGEADAPKVKMSEVEKAPQVLEPLRDLYCGDGDEASFECRVTGDPPPTIVWTKDGKQGGKSLPLRVGEMTETIRLKAFACAASVPPPFTQIIKNCHGFRYEVDDEVVRLRIREIYPEDAGLFECQALNNLGKVSTQARLHVNSSTGDEGRVSGKRKIMPPKFYSVPHNKIVEEGDSATFYCSVAGYPVPTVTWDKDNVSIKEGDPKYHMKTRKDLRVLEVCHVCRDDAGLYRVTISNNFGRCQASARLDVICESTSRKSLDLPPGKYILALGLGLRCDCRIWEHLDIPYHRNSLAGTVTPASGVEERHTSPVISAVPLFQELTGTDLQFSNACSMNVCMQQALDLGIPSQDQMNVMRKRLHGECLMGEWRSQNGVPLEDSENIVTSFDGLTARLTLRGVSDEDAGAITCKAFSADGEAECSASLTVVDLPRRGGIDKKLSVPKTVESLDKMASNGPISLTGAPPEFMQRLVDLLVPNGAPVLLTVHDHRKEMEMIEFIHQFDQLGTPPVEVIWVKNDEEIVPCGDLQYLSDGKGKFSLFIPDPVPEDSGIYFCEAYNAFGEAETFCNLTVANGMQLQSSIWKGNLYLRSQEERHAVNFSFCAERKLERGEMPMILDFPESLVVAEGGNILIEIQAKGVPRPTVHWLLNGQLITPSSKNQIQRDGCIHRLYVNEASCMDAGEIHLIAQNRHGTVSHSCKLVLLNKKNARQPPLEPDQAWTNVEDVNVMSLNNESRQEIETGGNLPASIASGPQSVTVLRGEGVTLQAHVVGDPPPLVTWFKGGREIVSNGRVDIDTFNEVSTLSIQHVTSDDSGKYLVMVDNGIGSDCRHASVAVEGAPDPPAGRATGAVSGEDSITLAWYGSAYDGGSIITGYIVEMKDVQDPGQTWVVACHKCNSTSYVVKGLMPGGEYVFRIRALNVHGVSAPSAESQPLKLDWRKAQRKISEDMEAEIAQPFEHRIIQLEPGEEFAERYEVEEEVGRGRFGTVYKVTEKTTRKKFAAKFIKCLKLRDKSKVHEEIDIMNMLEHPKLLMLAAAFEKPREIVMVMEYIGGGELFERVVADDFTLTERDCVRFMKQICDSVGYMHKCSIVHLDLKPENILCQSRTSHHIKIIDFGLAKRLCPDETVRVMFGTPEFIAPEVISYEPITLACDMWSVGVICYVLLSGLSPFMGDNDAETFANITRAVVDFEDEAFTYISQDAKDFITSLLVKRPDKRLTATECLQHQWLAQCENKLKSVKLSTDKLKKFIIRRKWQKTGKAILALGRMAHLRRASESRRGSSTSPLSSVVEESSSGRSTPVQERPDTPTEDLPSRKSFQRSQPICITDTSLYNPVLHSPVDLEETGVCSKTRSPSIYSERSDSGFSECSLPSLKSRTSIRRETSILETDEDVPDDPSRKDSLDSERQFSLEPPDKAEPFIPNGPFPGPGNDYDTVAGSRGHQLDVQRQKISMSKVAPSIYSSLKHSS</sequence>
<feature type="compositionally biased region" description="Low complexity" evidence="10">
    <location>
        <begin position="1871"/>
        <end position="1890"/>
    </location>
</feature>
<dbReference type="Pfam" id="PF00069">
    <property type="entry name" value="Pkinase"/>
    <property type="match status" value="1"/>
</dbReference>
<dbReference type="CDD" id="cd14103">
    <property type="entry name" value="STKc_MLCK"/>
    <property type="match status" value="1"/>
</dbReference>
<keyword evidence="3" id="KW-0963">Cytoplasm</keyword>
<proteinExistence type="inferred from homology"/>
<feature type="domain" description="Ig-like" evidence="12">
    <location>
        <begin position="494"/>
        <end position="583"/>
    </location>
</feature>
<feature type="domain" description="Fibronectin type-III" evidence="13">
    <location>
        <begin position="1433"/>
        <end position="1530"/>
    </location>
</feature>
<evidence type="ECO:0000256" key="4">
    <source>
        <dbReference type="ARBA" id="ARBA00022737"/>
    </source>
</evidence>
<dbReference type="PRINTS" id="PR00014">
    <property type="entry name" value="FNTYPEIII"/>
</dbReference>
<dbReference type="GO" id="GO:0040017">
    <property type="term" value="P:positive regulation of locomotion"/>
    <property type="evidence" value="ECO:0007669"/>
    <property type="project" value="UniProtKB-ARBA"/>
</dbReference>
<keyword evidence="6 9" id="KW-0067">ATP-binding</keyword>
<dbReference type="PANTHER" id="PTHR47633">
    <property type="entry name" value="IMMUNOGLOBULIN"/>
    <property type="match status" value="1"/>
</dbReference>
<dbReference type="GO" id="GO:0005524">
    <property type="term" value="F:ATP binding"/>
    <property type="evidence" value="ECO:0007669"/>
    <property type="project" value="UniProtKB-UniRule"/>
</dbReference>
<dbReference type="EMBL" id="LR900120">
    <property type="protein sequence ID" value="CAD7244284.1"/>
    <property type="molecule type" value="Genomic_DNA"/>
</dbReference>
<keyword evidence="4" id="KW-0677">Repeat</keyword>
<dbReference type="CDD" id="cd00063">
    <property type="entry name" value="FN3"/>
    <property type="match status" value="2"/>
</dbReference>
<dbReference type="SMART" id="SM00408">
    <property type="entry name" value="IGc2"/>
    <property type="match status" value="9"/>
</dbReference>
<dbReference type="Gene3D" id="1.10.510.10">
    <property type="entry name" value="Transferase(Phosphotransferase) domain 1"/>
    <property type="match status" value="1"/>
</dbReference>
<dbReference type="GO" id="GO:0031672">
    <property type="term" value="C:A band"/>
    <property type="evidence" value="ECO:0007669"/>
    <property type="project" value="UniProtKB-SubCell"/>
</dbReference>
<feature type="compositionally biased region" description="Basic and acidic residues" evidence="10">
    <location>
        <begin position="1986"/>
        <end position="2008"/>
    </location>
</feature>
<keyword evidence="5 9" id="KW-0547">Nucleotide-binding</keyword>
<dbReference type="EMBL" id="CAJPEV010000603">
    <property type="protein sequence ID" value="CAG0886838.1"/>
    <property type="molecule type" value="Genomic_DNA"/>
</dbReference>
<dbReference type="GO" id="GO:0009653">
    <property type="term" value="P:anatomical structure morphogenesis"/>
    <property type="evidence" value="ECO:0007669"/>
    <property type="project" value="UniProtKB-ARBA"/>
</dbReference>
<feature type="region of interest" description="Disordered" evidence="10">
    <location>
        <begin position="1864"/>
        <end position="1910"/>
    </location>
</feature>
<dbReference type="SUPFAM" id="SSF49265">
    <property type="entry name" value="Fibronectin type III"/>
    <property type="match status" value="1"/>
</dbReference>
<keyword evidence="15" id="KW-1185">Reference proteome</keyword>
<dbReference type="SMART" id="SM00220">
    <property type="entry name" value="S_TKc"/>
    <property type="match status" value="1"/>
</dbReference>
<dbReference type="GO" id="GO:0060298">
    <property type="term" value="P:positive regulation of sarcomere organization"/>
    <property type="evidence" value="ECO:0007669"/>
    <property type="project" value="UniProtKB-ARBA"/>
</dbReference>
<dbReference type="InterPro" id="IPR011009">
    <property type="entry name" value="Kinase-like_dom_sf"/>
</dbReference>
<feature type="domain" description="Ig-like" evidence="12">
    <location>
        <begin position="161"/>
        <end position="252"/>
    </location>
</feature>
<feature type="region of interest" description="Disordered" evidence="10">
    <location>
        <begin position="1935"/>
        <end position="2028"/>
    </location>
</feature>
<dbReference type="FunFam" id="2.60.40.10:FF:000425">
    <property type="entry name" value="Myosin light chain kinase"/>
    <property type="match status" value="1"/>
</dbReference>
<dbReference type="OrthoDB" id="6070751at2759"/>
<evidence type="ECO:0000259" key="12">
    <source>
        <dbReference type="PROSITE" id="PS50835"/>
    </source>
</evidence>
<dbReference type="Pfam" id="PF07679">
    <property type="entry name" value="I-set"/>
    <property type="match status" value="9"/>
</dbReference>
<evidence type="ECO:0000256" key="9">
    <source>
        <dbReference type="PROSITE-ProRule" id="PRU10141"/>
    </source>
</evidence>
<keyword evidence="7" id="KW-1015">Disulfide bond</keyword>
<dbReference type="InterPro" id="IPR036179">
    <property type="entry name" value="Ig-like_dom_sf"/>
</dbReference>
<evidence type="ECO:0000259" key="13">
    <source>
        <dbReference type="PROSITE" id="PS50853"/>
    </source>
</evidence>
<dbReference type="PANTHER" id="PTHR47633:SF7">
    <property type="entry name" value="TITIN HOMOLOG"/>
    <property type="match status" value="1"/>
</dbReference>
<feature type="binding site" evidence="9">
    <location>
        <position position="1594"/>
    </location>
    <ligand>
        <name>ATP</name>
        <dbReference type="ChEBI" id="CHEBI:30616"/>
    </ligand>
</feature>
<dbReference type="FunFam" id="2.60.40.10:FF:000032">
    <property type="entry name" value="palladin isoform X1"/>
    <property type="match status" value="2"/>
</dbReference>
<dbReference type="CDD" id="cd00096">
    <property type="entry name" value="Ig"/>
    <property type="match status" value="1"/>
</dbReference>
<dbReference type="SUPFAM" id="SSF56112">
    <property type="entry name" value="Protein kinase-like (PK-like)"/>
    <property type="match status" value="1"/>
</dbReference>
<dbReference type="GO" id="GO:0004672">
    <property type="term" value="F:protein kinase activity"/>
    <property type="evidence" value="ECO:0007669"/>
    <property type="project" value="InterPro"/>
</dbReference>
<dbReference type="PROSITE" id="PS00108">
    <property type="entry name" value="PROTEIN_KINASE_ST"/>
    <property type="match status" value="1"/>
</dbReference>
<dbReference type="Gene3D" id="3.30.200.20">
    <property type="entry name" value="Phosphorylase Kinase, domain 1"/>
    <property type="match status" value="1"/>
</dbReference>
<reference evidence="14" key="1">
    <citation type="submission" date="2020-11" db="EMBL/GenBank/DDBJ databases">
        <authorList>
            <person name="Tran Van P."/>
        </authorList>
    </citation>
    <scope>NUCLEOTIDE SEQUENCE</scope>
</reference>
<dbReference type="InterPro" id="IPR003599">
    <property type="entry name" value="Ig_sub"/>
</dbReference>
<dbReference type="InterPro" id="IPR036116">
    <property type="entry name" value="FN3_sf"/>
</dbReference>
<evidence type="ECO:0000256" key="10">
    <source>
        <dbReference type="SAM" id="MobiDB-lite"/>
    </source>
</evidence>
<dbReference type="PROSITE" id="PS50011">
    <property type="entry name" value="PROTEIN_KINASE_DOM"/>
    <property type="match status" value="1"/>
</dbReference>
<feature type="domain" description="Ig-like" evidence="12">
    <location>
        <begin position="611"/>
        <end position="733"/>
    </location>
</feature>
<dbReference type="InterPro" id="IPR008271">
    <property type="entry name" value="Ser/Thr_kinase_AS"/>
</dbReference>
<dbReference type="FunFam" id="2.60.40.10:FF:001053">
    <property type="entry name" value="Uncharacterized protein, isoform D"/>
    <property type="match status" value="1"/>
</dbReference>
<feature type="domain" description="Protein kinase" evidence="11">
    <location>
        <begin position="1565"/>
        <end position="1820"/>
    </location>
</feature>
<evidence type="ECO:0000259" key="11">
    <source>
        <dbReference type="PROSITE" id="PS50011"/>
    </source>
</evidence>
<evidence type="ECO:0000256" key="6">
    <source>
        <dbReference type="ARBA" id="ARBA00022840"/>
    </source>
</evidence>
<feature type="domain" description="Ig-like" evidence="12">
    <location>
        <begin position="1337"/>
        <end position="1426"/>
    </location>
</feature>
<name>A0A7R8X7F4_9CRUS</name>
<dbReference type="FunFam" id="1.10.510.10:FF:000175">
    <property type="entry name" value="Myosin light chain kinase, smooth muscle"/>
    <property type="match status" value="1"/>
</dbReference>
<feature type="domain" description="Ig-like" evidence="12">
    <location>
        <begin position="753"/>
        <end position="842"/>
    </location>
</feature>
<feature type="domain" description="Ig-like" evidence="12">
    <location>
        <begin position="962"/>
        <end position="1018"/>
    </location>
</feature>
<dbReference type="Pfam" id="PF00041">
    <property type="entry name" value="fn3"/>
    <property type="match status" value="2"/>
</dbReference>
<dbReference type="PROSITE" id="PS00107">
    <property type="entry name" value="PROTEIN_KINASE_ATP"/>
    <property type="match status" value="1"/>
</dbReference>
<dbReference type="GO" id="GO:0045989">
    <property type="term" value="P:positive regulation of striated muscle contraction"/>
    <property type="evidence" value="ECO:0007669"/>
    <property type="project" value="UniProtKB-ARBA"/>
</dbReference>
<feature type="compositionally biased region" description="Polar residues" evidence="10">
    <location>
        <begin position="1939"/>
        <end position="1957"/>
    </location>
</feature>
<dbReference type="InterPro" id="IPR013783">
    <property type="entry name" value="Ig-like_fold"/>
</dbReference>
<dbReference type="FunFam" id="2.60.40.10:FF:001452">
    <property type="entry name" value="Uncharacterized protein, isoform F"/>
    <property type="match status" value="1"/>
</dbReference>
<gene>
    <name evidence="14" type="ORF">DSTB1V02_LOCUS4184</name>
</gene>
<evidence type="ECO:0000313" key="15">
    <source>
        <dbReference type="Proteomes" id="UP000677054"/>
    </source>
</evidence>
<dbReference type="PROSITE" id="PS50835">
    <property type="entry name" value="IG_LIKE"/>
    <property type="match status" value="9"/>
</dbReference>
<evidence type="ECO:0000256" key="3">
    <source>
        <dbReference type="ARBA" id="ARBA00022490"/>
    </source>
</evidence>
<evidence type="ECO:0000313" key="14">
    <source>
        <dbReference type="EMBL" id="CAD7244284.1"/>
    </source>
</evidence>
<comment type="similarity">
    <text evidence="2">Belongs to the protein kinase superfamily. CAMK Ser/Thr protein kinase family.</text>
</comment>
<dbReference type="Proteomes" id="UP000677054">
    <property type="component" value="Unassembled WGS sequence"/>
</dbReference>
<protein>
    <submittedName>
        <fullName evidence="14">Uncharacterized protein</fullName>
    </submittedName>
</protein>
<evidence type="ECO:0000256" key="2">
    <source>
        <dbReference type="ARBA" id="ARBA00006692"/>
    </source>
</evidence>
<feature type="domain" description="Ig-like" evidence="12">
    <location>
        <begin position="284"/>
        <end position="372"/>
    </location>
</feature>
<keyword evidence="8" id="KW-0393">Immunoglobulin domain</keyword>
<comment type="subcellular location">
    <subcellularLocation>
        <location evidence="1">Cytoplasm</location>
        <location evidence="1">Myofibril</location>
        <location evidence="1">Sarcomere</location>
        <location evidence="1">A band</location>
    </subcellularLocation>
</comment>
<accession>A0A7R8X7F4</accession>
<dbReference type="InterPro" id="IPR013098">
    <property type="entry name" value="Ig_I-set"/>
</dbReference>
<dbReference type="SUPFAM" id="SSF48726">
    <property type="entry name" value="Immunoglobulin"/>
    <property type="match status" value="10"/>
</dbReference>
<dbReference type="SMART" id="SM00409">
    <property type="entry name" value="IG"/>
    <property type="match status" value="10"/>
</dbReference>
<evidence type="ECO:0000256" key="5">
    <source>
        <dbReference type="ARBA" id="ARBA00022741"/>
    </source>
</evidence>
<dbReference type="InterPro" id="IPR007110">
    <property type="entry name" value="Ig-like_dom"/>
</dbReference>
<dbReference type="FunFam" id="2.60.40.10:FF:000345">
    <property type="entry name" value="Muscle M-line assembly protein unc-89"/>
    <property type="match status" value="1"/>
</dbReference>
<dbReference type="InterPro" id="IPR003598">
    <property type="entry name" value="Ig_sub2"/>
</dbReference>
<feature type="domain" description="Ig-like" evidence="12">
    <location>
        <begin position="1057"/>
        <end position="1162"/>
    </location>
</feature>
<organism evidence="14">
    <name type="scientific">Darwinula stevensoni</name>
    <dbReference type="NCBI Taxonomy" id="69355"/>
    <lineage>
        <taxon>Eukaryota</taxon>
        <taxon>Metazoa</taxon>
        <taxon>Ecdysozoa</taxon>
        <taxon>Arthropoda</taxon>
        <taxon>Crustacea</taxon>
        <taxon>Oligostraca</taxon>
        <taxon>Ostracoda</taxon>
        <taxon>Podocopa</taxon>
        <taxon>Podocopida</taxon>
        <taxon>Darwinulocopina</taxon>
        <taxon>Darwinuloidea</taxon>
        <taxon>Darwinulidae</taxon>
        <taxon>Darwinula</taxon>
    </lineage>
</organism>
<evidence type="ECO:0000256" key="1">
    <source>
        <dbReference type="ARBA" id="ARBA00004161"/>
    </source>
</evidence>
<dbReference type="Pfam" id="PF13927">
    <property type="entry name" value="Ig_3"/>
    <property type="match status" value="1"/>
</dbReference>
<evidence type="ECO:0000256" key="7">
    <source>
        <dbReference type="ARBA" id="ARBA00023157"/>
    </source>
</evidence>
<dbReference type="InterPro" id="IPR003961">
    <property type="entry name" value="FN3_dom"/>
</dbReference>
<dbReference type="PROSITE" id="PS50853">
    <property type="entry name" value="FN3"/>
    <property type="match status" value="2"/>
</dbReference>
<dbReference type="FunFam" id="2.60.40.10:FF:000107">
    <property type="entry name" value="Myosin, light chain kinase a"/>
    <property type="match status" value="1"/>
</dbReference>
<evidence type="ECO:0000256" key="8">
    <source>
        <dbReference type="ARBA" id="ARBA00023319"/>
    </source>
</evidence>
<dbReference type="SMART" id="SM00060">
    <property type="entry name" value="FN3"/>
    <property type="match status" value="2"/>
</dbReference>
<feature type="domain" description="Ig-like" evidence="12">
    <location>
        <begin position="383"/>
        <end position="474"/>
    </location>
</feature>